<accession>A0ABV5Y0W3</accession>
<sequence>MDLYHRPWWNSRNGGWTVNVTPTAWGVTFSNATTWWAHRDEVRSKMGADSWRWTDSIEQQFYCHIAGLPLSLPEYNLESWRPAWNWLRMARYNCNYPEGGWGSIWR</sequence>
<gene>
    <name evidence="1" type="ORF">ACFFP1_14100</name>
</gene>
<evidence type="ECO:0000313" key="2">
    <source>
        <dbReference type="Proteomes" id="UP001589702"/>
    </source>
</evidence>
<organism evidence="1 2">
    <name type="scientific">Arthrobacter ramosus</name>
    <dbReference type="NCBI Taxonomy" id="1672"/>
    <lineage>
        <taxon>Bacteria</taxon>
        <taxon>Bacillati</taxon>
        <taxon>Actinomycetota</taxon>
        <taxon>Actinomycetes</taxon>
        <taxon>Micrococcales</taxon>
        <taxon>Micrococcaceae</taxon>
        <taxon>Arthrobacter</taxon>
    </lineage>
</organism>
<evidence type="ECO:0000313" key="1">
    <source>
        <dbReference type="EMBL" id="MFB9820628.1"/>
    </source>
</evidence>
<dbReference type="Pfam" id="PF10783">
    <property type="entry name" value="DUF2599"/>
    <property type="match status" value="1"/>
</dbReference>
<reference evidence="1 2" key="1">
    <citation type="submission" date="2024-09" db="EMBL/GenBank/DDBJ databases">
        <authorList>
            <person name="Sun Q."/>
            <person name="Mori K."/>
        </authorList>
    </citation>
    <scope>NUCLEOTIDE SEQUENCE [LARGE SCALE GENOMIC DNA]</scope>
    <source>
        <strain evidence="1 2">JCM 1334</strain>
    </source>
</reference>
<dbReference type="Proteomes" id="UP001589702">
    <property type="component" value="Unassembled WGS sequence"/>
</dbReference>
<dbReference type="RefSeq" id="WP_372460934.1">
    <property type="nucleotide sequence ID" value="NZ_JAKEED010000006.1"/>
</dbReference>
<keyword evidence="2" id="KW-1185">Reference proteome</keyword>
<name>A0ABV5Y0W3_ARTRM</name>
<proteinExistence type="predicted"/>
<comment type="caution">
    <text evidence="1">The sequence shown here is derived from an EMBL/GenBank/DDBJ whole genome shotgun (WGS) entry which is preliminary data.</text>
</comment>
<dbReference type="EMBL" id="JBHMBC010000022">
    <property type="protein sequence ID" value="MFB9820628.1"/>
    <property type="molecule type" value="Genomic_DNA"/>
</dbReference>
<dbReference type="InterPro" id="IPR019719">
    <property type="entry name" value="DUF2599"/>
</dbReference>
<protein>
    <submittedName>
        <fullName evidence="1">DUF2599 domain-containing protein</fullName>
    </submittedName>
</protein>